<accession>A0A7Z0TPB0</accession>
<organism evidence="1">
    <name type="scientific">Bradyrhizobium barranii subsp. barranii</name>
    <dbReference type="NCBI Taxonomy" id="2823807"/>
    <lineage>
        <taxon>Bacteria</taxon>
        <taxon>Pseudomonadati</taxon>
        <taxon>Pseudomonadota</taxon>
        <taxon>Alphaproteobacteria</taxon>
        <taxon>Hyphomicrobiales</taxon>
        <taxon>Nitrobacteraceae</taxon>
        <taxon>Bradyrhizobium</taxon>
        <taxon>Bradyrhizobium barranii</taxon>
    </lineage>
</organism>
<evidence type="ECO:0000313" key="2">
    <source>
        <dbReference type="EMBL" id="UGX92534.1"/>
    </source>
</evidence>
<dbReference type="EMBL" id="JACBFH010000001">
    <property type="protein sequence ID" value="NYY91471.1"/>
    <property type="molecule type" value="Genomic_DNA"/>
</dbReference>
<evidence type="ECO:0000313" key="3">
    <source>
        <dbReference type="Proteomes" id="UP000564836"/>
    </source>
</evidence>
<sequence length="118" mass="13174">MARLDRQTLHLINYQFRQVVRDDGHVASVTNERRAHQGFGCKTGFAAPTAESNCSPISAKAARWLIPPVPCAITLDVVVWLPRAQIQKLFGLQARRSSRVSLTTIPMKRFVKPSLLHG</sequence>
<dbReference type="AlphaFoldDB" id="A0A7Z0TPB0"/>
<dbReference type="Proteomes" id="UP000564836">
    <property type="component" value="Chromosome"/>
</dbReference>
<reference evidence="2 3" key="3">
    <citation type="journal article" date="2022" name="Int. J. Syst. Evol. Microbiol.">
        <title>Strains of Bradyrhizobium barranii sp. nov. associated with legumes native to Canada are symbionts of soybeans and belong to different subspecies (subsp. barranii subsp. nov. and subsp. apii subsp. nov.) and symbiovars (sv. glycinearum and sv. septentrionale).</title>
        <authorList>
            <person name="Bromfield E.S.P."/>
            <person name="Cloutier S."/>
            <person name="Wasai-Hara S."/>
            <person name="Minamisawa K."/>
        </authorList>
    </citation>
    <scope>NUCLEOTIDE SEQUENCE [LARGE SCALE GENOMIC DNA]</scope>
    <source>
        <strain evidence="2 3">323S2</strain>
    </source>
</reference>
<dbReference type="RefSeq" id="WP_162131007.1">
    <property type="nucleotide sequence ID" value="NZ_CP088280.1"/>
</dbReference>
<reference evidence="2 3" key="1">
    <citation type="journal article" date="2017" name="Syst. Appl. Microbiol.">
        <title>Soybeans inoculated with root zone soils of Canadian native legumes harbour diverse and novel Bradyrhizobium spp. that possess agricultural potential.</title>
        <authorList>
            <person name="Bromfield E.S.P."/>
            <person name="Cloutier S."/>
            <person name="Tambong J.T."/>
            <person name="Tran Thi T.V."/>
        </authorList>
    </citation>
    <scope>NUCLEOTIDE SEQUENCE [LARGE SCALE GENOMIC DNA]</scope>
    <source>
        <strain evidence="2 3">323S2</strain>
    </source>
</reference>
<dbReference type="EMBL" id="CP088280">
    <property type="protein sequence ID" value="UGX92534.1"/>
    <property type="molecule type" value="Genomic_DNA"/>
</dbReference>
<evidence type="ECO:0000313" key="1">
    <source>
        <dbReference type="EMBL" id="NYY91471.1"/>
    </source>
</evidence>
<gene>
    <name evidence="2" type="ORF">G6321_00043780</name>
    <name evidence="1" type="ORF">G6321_24580</name>
</gene>
<proteinExistence type="predicted"/>
<name>A0A7Z0TPB0_9BRAD</name>
<protein>
    <submittedName>
        <fullName evidence="1">Uncharacterized protein</fullName>
    </submittedName>
</protein>
<reference evidence="1" key="2">
    <citation type="submission" date="2020-06" db="EMBL/GenBank/DDBJ databases">
        <title>Whole Genome Sequence of Bradyrhizobium sp. Strain 323S2.</title>
        <authorList>
            <person name="Bromfield E.S.P."/>
        </authorList>
    </citation>
    <scope>NUCLEOTIDE SEQUENCE [LARGE SCALE GENOMIC DNA]</scope>
    <source>
        <strain evidence="1">323S2</strain>
    </source>
</reference>